<keyword evidence="13" id="KW-0012">Acyltransferase</keyword>
<dbReference type="InterPro" id="IPR054691">
    <property type="entry name" value="LeuA/HCS_post-cat"/>
</dbReference>
<dbReference type="InterPro" id="IPR013709">
    <property type="entry name" value="2-isopropylmalate_synth_dimer"/>
</dbReference>
<dbReference type="GO" id="GO:0003852">
    <property type="term" value="F:2-isopropylmalate synthase activity"/>
    <property type="evidence" value="ECO:0007669"/>
    <property type="project" value="UniProtKB-EC"/>
</dbReference>
<name>A0ABV4UCL1_9BACT</name>
<dbReference type="InterPro" id="IPR002034">
    <property type="entry name" value="AIPM/Hcit_synth_CS"/>
</dbReference>
<evidence type="ECO:0000256" key="4">
    <source>
        <dbReference type="ARBA" id="ARBA00018198"/>
    </source>
</evidence>
<dbReference type="NCBIfam" id="NF002086">
    <property type="entry name" value="PRK00915.1-3"/>
    <property type="match status" value="1"/>
</dbReference>
<evidence type="ECO:0000256" key="9">
    <source>
        <dbReference type="ARBA" id="ARBA00023211"/>
    </source>
</evidence>
<keyword evidence="11" id="KW-0963">Cytoplasm</keyword>
<comment type="subunit">
    <text evidence="11">Homodimer.</text>
</comment>
<keyword evidence="10 11" id="KW-0100">Branched-chain amino acid biosynthesis</keyword>
<keyword evidence="9 11" id="KW-0464">Manganese</keyword>
<dbReference type="SUPFAM" id="SSF110921">
    <property type="entry name" value="2-isopropylmalate synthase LeuA, allosteric (dimerisation) domain"/>
    <property type="match status" value="1"/>
</dbReference>
<feature type="region of interest" description="Regulatory domain" evidence="11">
    <location>
        <begin position="396"/>
        <end position="527"/>
    </location>
</feature>
<evidence type="ECO:0000256" key="3">
    <source>
        <dbReference type="ARBA" id="ARBA00012973"/>
    </source>
</evidence>
<feature type="domain" description="Pyruvate carboxyltransferase" evidence="12">
    <location>
        <begin position="7"/>
        <end position="272"/>
    </location>
</feature>
<dbReference type="RefSeq" id="WP_425347274.1">
    <property type="nucleotide sequence ID" value="NZ_JBGUBD010000019.1"/>
</dbReference>
<dbReference type="InterPro" id="IPR000891">
    <property type="entry name" value="PYR_CT"/>
</dbReference>
<dbReference type="CDD" id="cd07940">
    <property type="entry name" value="DRE_TIM_IPMS"/>
    <property type="match status" value="1"/>
</dbReference>
<comment type="pathway">
    <text evidence="1 11">Amino-acid biosynthesis; L-leucine biosynthesis; L-leucine from 3-methyl-2-oxobutanoate: step 1/4.</text>
</comment>
<evidence type="ECO:0000313" key="13">
    <source>
        <dbReference type="EMBL" id="MFA9480353.1"/>
    </source>
</evidence>
<evidence type="ECO:0000256" key="10">
    <source>
        <dbReference type="ARBA" id="ARBA00023304"/>
    </source>
</evidence>
<dbReference type="HAMAP" id="MF_01025">
    <property type="entry name" value="LeuA_type1"/>
    <property type="match status" value="1"/>
</dbReference>
<evidence type="ECO:0000256" key="8">
    <source>
        <dbReference type="ARBA" id="ARBA00022723"/>
    </source>
</evidence>
<dbReference type="PANTHER" id="PTHR10277">
    <property type="entry name" value="HOMOCITRATE SYNTHASE-RELATED"/>
    <property type="match status" value="1"/>
</dbReference>
<keyword evidence="8 11" id="KW-0479">Metal-binding</keyword>
<comment type="catalytic activity">
    <reaction evidence="11">
        <text>3-methyl-2-oxobutanoate + acetyl-CoA + H2O = (2S)-2-isopropylmalate + CoA + H(+)</text>
        <dbReference type="Rhea" id="RHEA:21524"/>
        <dbReference type="ChEBI" id="CHEBI:1178"/>
        <dbReference type="ChEBI" id="CHEBI:11851"/>
        <dbReference type="ChEBI" id="CHEBI:15377"/>
        <dbReference type="ChEBI" id="CHEBI:15378"/>
        <dbReference type="ChEBI" id="CHEBI:57287"/>
        <dbReference type="ChEBI" id="CHEBI:57288"/>
        <dbReference type="EC" id="2.3.3.13"/>
    </reaction>
</comment>
<dbReference type="Pfam" id="PF00682">
    <property type="entry name" value="HMGL-like"/>
    <property type="match status" value="1"/>
</dbReference>
<dbReference type="PROSITE" id="PS00815">
    <property type="entry name" value="AIPM_HOMOCIT_SYNTH_1"/>
    <property type="match status" value="1"/>
</dbReference>
<dbReference type="EC" id="2.3.3.13" evidence="3 11"/>
<dbReference type="Gene3D" id="3.30.160.270">
    <property type="match status" value="1"/>
</dbReference>
<dbReference type="SUPFAM" id="SSF51569">
    <property type="entry name" value="Aldolase"/>
    <property type="match status" value="1"/>
</dbReference>
<dbReference type="NCBIfam" id="TIGR00973">
    <property type="entry name" value="leuA_bact"/>
    <property type="match status" value="1"/>
</dbReference>
<dbReference type="PROSITE" id="PS50991">
    <property type="entry name" value="PYR_CT"/>
    <property type="match status" value="1"/>
</dbReference>
<keyword evidence="5 11" id="KW-0432">Leucine biosynthesis</keyword>
<evidence type="ECO:0000256" key="2">
    <source>
        <dbReference type="ARBA" id="ARBA00009396"/>
    </source>
</evidence>
<evidence type="ECO:0000256" key="6">
    <source>
        <dbReference type="ARBA" id="ARBA00022605"/>
    </source>
</evidence>
<dbReference type="Pfam" id="PF22617">
    <property type="entry name" value="HCS_D2"/>
    <property type="match status" value="1"/>
</dbReference>
<comment type="function">
    <text evidence="11">Catalyzes the condensation of the acetyl group of acetyl-CoA with 3-methyl-2-oxobutanoate (2-ketoisovalerate) to form 3-carboxy-3-hydroxy-4-methylpentanoate (2-isopropylmalate).</text>
</comment>
<evidence type="ECO:0000313" key="14">
    <source>
        <dbReference type="Proteomes" id="UP001575105"/>
    </source>
</evidence>
<dbReference type="PROSITE" id="PS00816">
    <property type="entry name" value="AIPM_HOMOCIT_SYNTH_2"/>
    <property type="match status" value="1"/>
</dbReference>
<accession>A0ABV4UCL1</accession>
<feature type="binding site" evidence="11">
    <location>
        <position position="208"/>
    </location>
    <ligand>
        <name>Mn(2+)</name>
        <dbReference type="ChEBI" id="CHEBI:29035"/>
    </ligand>
</feature>
<dbReference type="SMART" id="SM00917">
    <property type="entry name" value="LeuA_dimer"/>
    <property type="match status" value="1"/>
</dbReference>
<dbReference type="Pfam" id="PF08502">
    <property type="entry name" value="LeuA_dimer"/>
    <property type="match status" value="1"/>
</dbReference>
<dbReference type="PANTHER" id="PTHR10277:SF9">
    <property type="entry name" value="2-ISOPROPYLMALATE SYNTHASE 1, CHLOROPLASTIC-RELATED"/>
    <property type="match status" value="1"/>
</dbReference>
<feature type="binding site" evidence="11">
    <location>
        <position position="16"/>
    </location>
    <ligand>
        <name>Mn(2+)</name>
        <dbReference type="ChEBI" id="CHEBI:29035"/>
    </ligand>
</feature>
<protein>
    <recommendedName>
        <fullName evidence="4 11">2-isopropylmalate synthase</fullName>
        <ecNumber evidence="3 11">2.3.3.13</ecNumber>
    </recommendedName>
    <alternativeName>
        <fullName evidence="11">Alpha-IPM synthase</fullName>
    </alternativeName>
    <alternativeName>
        <fullName evidence="11">Alpha-isopropylmalate synthase</fullName>
    </alternativeName>
</protein>
<comment type="caution">
    <text evidence="13">The sequence shown here is derived from an EMBL/GenBank/DDBJ whole genome shotgun (WGS) entry which is preliminary data.</text>
</comment>
<dbReference type="InterPro" id="IPR005671">
    <property type="entry name" value="LeuA_bact_synth"/>
</dbReference>
<keyword evidence="14" id="KW-1185">Reference proteome</keyword>
<dbReference type="InterPro" id="IPR050073">
    <property type="entry name" value="2-IPM_HCS-like"/>
</dbReference>
<evidence type="ECO:0000256" key="5">
    <source>
        <dbReference type="ARBA" id="ARBA00022430"/>
    </source>
</evidence>
<dbReference type="InterPro" id="IPR036230">
    <property type="entry name" value="LeuA_allosteric_dom_sf"/>
</dbReference>
<evidence type="ECO:0000256" key="7">
    <source>
        <dbReference type="ARBA" id="ARBA00022679"/>
    </source>
</evidence>
<feature type="binding site" evidence="11">
    <location>
        <position position="206"/>
    </location>
    <ligand>
        <name>Mn(2+)</name>
        <dbReference type="ChEBI" id="CHEBI:29035"/>
    </ligand>
</feature>
<proteinExistence type="inferred from homology"/>
<comment type="similarity">
    <text evidence="2 11">Belongs to the alpha-IPM synthase/homocitrate synthase family. LeuA type 1 subfamily.</text>
</comment>
<dbReference type="Gene3D" id="1.10.238.260">
    <property type="match status" value="1"/>
</dbReference>
<gene>
    <name evidence="11" type="primary">leuA</name>
    <name evidence="13" type="ORF">ACERK3_18945</name>
</gene>
<sequence>MSEPTHVRIFDTTLRDGEQSPGASLNHQEKMEIARQLEALGADIIEAGFPITSIGDFDAVHAIGRELERATVCGLSRCVARDIDRAGEALKGANHPRIHVFAATSKIHLEHKFKKPFEAIKQISVDAVKRAREFVDDVEFSPEDGSRTELNHLVDITAAVIEAGATTINIPDTVGYAVPAEYGRIFSHLREQLPVIDEQGIVLSAHCHNDLGLAVANSLAAMQGGARQIECTINGIGERAGNAALEEIVMAIHTRGDYYKQYRTSVNTKKIYPTSRMVSHLTGLYVQRNKAIIGENAFAHEAGIHQDGMLKNRSTYEIMDPRDIGVPESKLVLGKHSGRHAFRDRVQHLGYKVDDATIEKAFEKFKALADKKKDVYDEDIEAILDEQLESGSALWELMRFQVTSGTGVISTATVVLRDSAGTEAMDAATGDGPIDAVYSTIQRITGVGITLEDYQTRAVTGGKEAQGEVSVQVNHNGRKVRGRGLSTDVIEAAAKAYLSAINRIRTLEARQVPATSAVDEDEAVRQP</sequence>
<comment type="cofactor">
    <cofactor evidence="11">
        <name>Mn(2+)</name>
        <dbReference type="ChEBI" id="CHEBI:29035"/>
    </cofactor>
</comment>
<organism evidence="13 14">
    <name type="scientific">Natronomicrosphaera hydrolytica</name>
    <dbReference type="NCBI Taxonomy" id="3242702"/>
    <lineage>
        <taxon>Bacteria</taxon>
        <taxon>Pseudomonadati</taxon>
        <taxon>Planctomycetota</taxon>
        <taxon>Phycisphaerae</taxon>
        <taxon>Phycisphaerales</taxon>
        <taxon>Phycisphaeraceae</taxon>
        <taxon>Natronomicrosphaera</taxon>
    </lineage>
</organism>
<evidence type="ECO:0000256" key="1">
    <source>
        <dbReference type="ARBA" id="ARBA00004689"/>
    </source>
</evidence>
<dbReference type="Proteomes" id="UP001575105">
    <property type="component" value="Unassembled WGS sequence"/>
</dbReference>
<evidence type="ECO:0000256" key="11">
    <source>
        <dbReference type="HAMAP-Rule" id="MF_01025"/>
    </source>
</evidence>
<dbReference type="EMBL" id="JBGUBD010000019">
    <property type="protein sequence ID" value="MFA9480353.1"/>
    <property type="molecule type" value="Genomic_DNA"/>
</dbReference>
<feature type="binding site" evidence="11">
    <location>
        <position position="242"/>
    </location>
    <ligand>
        <name>Mn(2+)</name>
        <dbReference type="ChEBI" id="CHEBI:29035"/>
    </ligand>
</feature>
<reference evidence="13 14" key="1">
    <citation type="submission" date="2024-08" db="EMBL/GenBank/DDBJ databases">
        <title>Whole-genome sequencing of halo(alkali)philic microorganisms from hypersaline lakes.</title>
        <authorList>
            <person name="Sorokin D.Y."/>
            <person name="Merkel A.Y."/>
            <person name="Messina E."/>
            <person name="Yakimov M."/>
        </authorList>
    </citation>
    <scope>NUCLEOTIDE SEQUENCE [LARGE SCALE GENOMIC DNA]</scope>
    <source>
        <strain evidence="13 14">AB-hyl4</strain>
    </source>
</reference>
<dbReference type="InterPro" id="IPR013785">
    <property type="entry name" value="Aldolase_TIM"/>
</dbReference>
<evidence type="ECO:0000259" key="12">
    <source>
        <dbReference type="PROSITE" id="PS50991"/>
    </source>
</evidence>
<keyword evidence="6 11" id="KW-0028">Amino-acid biosynthesis</keyword>
<keyword evidence="7 11" id="KW-0808">Transferase</keyword>
<dbReference type="Gene3D" id="3.20.20.70">
    <property type="entry name" value="Aldolase class I"/>
    <property type="match status" value="1"/>
</dbReference>